<dbReference type="InterPro" id="IPR000792">
    <property type="entry name" value="Tscrpt_reg_LuxR_C"/>
</dbReference>
<dbReference type="Proteomes" id="UP001055111">
    <property type="component" value="Unassembled WGS sequence"/>
</dbReference>
<dbReference type="AlphaFoldDB" id="A0AA37MV48"/>
<dbReference type="InterPro" id="IPR036388">
    <property type="entry name" value="WH-like_DNA-bd_sf"/>
</dbReference>
<evidence type="ECO:0000259" key="1">
    <source>
        <dbReference type="SMART" id="SM00421"/>
    </source>
</evidence>
<proteinExistence type="predicted"/>
<dbReference type="CDD" id="cd06170">
    <property type="entry name" value="LuxR_C_like"/>
    <property type="match status" value="1"/>
</dbReference>
<gene>
    <name evidence="2" type="ORF">CBA19CS42_37820</name>
</gene>
<comment type="caution">
    <text evidence="2">The sequence shown here is derived from an EMBL/GenBank/DDBJ whole genome shotgun (WGS) entry which is preliminary data.</text>
</comment>
<evidence type="ECO:0000313" key="2">
    <source>
        <dbReference type="EMBL" id="GJH30402.1"/>
    </source>
</evidence>
<dbReference type="GO" id="GO:0003677">
    <property type="term" value="F:DNA binding"/>
    <property type="evidence" value="ECO:0007669"/>
    <property type="project" value="InterPro"/>
</dbReference>
<accession>A0AA37MV48</accession>
<dbReference type="InterPro" id="IPR016032">
    <property type="entry name" value="Sig_transdc_resp-reg_C-effctor"/>
</dbReference>
<dbReference type="SMART" id="SM00421">
    <property type="entry name" value="HTH_LUXR"/>
    <property type="match status" value="1"/>
</dbReference>
<organism evidence="2 3">
    <name type="scientific">Caballeronia novacaledonica</name>
    <dbReference type="NCBI Taxonomy" id="1544861"/>
    <lineage>
        <taxon>Bacteria</taxon>
        <taxon>Pseudomonadati</taxon>
        <taxon>Pseudomonadota</taxon>
        <taxon>Betaproteobacteria</taxon>
        <taxon>Burkholderiales</taxon>
        <taxon>Burkholderiaceae</taxon>
        <taxon>Caballeronia</taxon>
    </lineage>
</organism>
<dbReference type="Pfam" id="PF00196">
    <property type="entry name" value="GerE"/>
    <property type="match status" value="1"/>
</dbReference>
<dbReference type="GO" id="GO:0006355">
    <property type="term" value="P:regulation of DNA-templated transcription"/>
    <property type="evidence" value="ECO:0007669"/>
    <property type="project" value="InterPro"/>
</dbReference>
<evidence type="ECO:0000313" key="3">
    <source>
        <dbReference type="Proteomes" id="UP001055111"/>
    </source>
</evidence>
<dbReference type="Gene3D" id="1.10.10.10">
    <property type="entry name" value="Winged helix-like DNA-binding domain superfamily/Winged helix DNA-binding domain"/>
    <property type="match status" value="1"/>
</dbReference>
<feature type="domain" description="HTH luxR-type" evidence="1">
    <location>
        <begin position="274"/>
        <end position="331"/>
    </location>
</feature>
<dbReference type="SUPFAM" id="SSF46894">
    <property type="entry name" value="C-terminal effector domain of the bipartite response regulators"/>
    <property type="match status" value="1"/>
</dbReference>
<protein>
    <submittedName>
        <fullName evidence="2">Response regulator transcription factor</fullName>
    </submittedName>
</protein>
<dbReference type="RefSeq" id="WP_238218048.1">
    <property type="nucleotide sequence ID" value="NZ_BPUS01000036.1"/>
</dbReference>
<sequence>MIPRVVAALRTLVSADWGMFFYSDEAFHLCDVYSEYDAVFDVFPIFLSEFRHTEQERILRGVDFETGMRRGRGFENSIHDDKVLYHSAVFAEVWRPIRLRYSLELTASDGLRGWGSMQLQRSFDTRPFTEKDQAAIAPFNRHIAHALTAPRADVTQFAEHGHSAVLIADENGNIDLASEGALKMLSLAHGEMLGPTRSTRVPSWLMRLVANFARLWHGLPAPPSTMIRRNGAGLFVFKLYACGAAGEADGRVTVAVHIEHFAPVELQVEIVGYESGLSERQRQLCADLIAGYSRARIAQRMCVRESTVADHVREAYGKLGVHTRRELARHFGVRET</sequence>
<reference evidence="2" key="1">
    <citation type="submission" date="2022-09" db="EMBL/GenBank/DDBJ databases">
        <title>Isolation and characterization of 3-chlorobenzoate degrading bacteria from soils in Shizuoka.</title>
        <authorList>
            <person name="Ifat A."/>
            <person name="Ogawa N."/>
            <person name="Kimbara K."/>
            <person name="Moriuchi R."/>
            <person name="Dohra H."/>
            <person name="Shintani M."/>
        </authorList>
    </citation>
    <scope>NUCLEOTIDE SEQUENCE</scope>
    <source>
        <strain evidence="2">19CS4-2</strain>
    </source>
</reference>
<dbReference type="EMBL" id="BPUS01000036">
    <property type="protein sequence ID" value="GJH30402.1"/>
    <property type="molecule type" value="Genomic_DNA"/>
</dbReference>
<name>A0AA37MV48_9BURK</name>